<proteinExistence type="predicted"/>
<gene>
    <name evidence="1" type="ORF">METZ01_LOCUS320161</name>
</gene>
<sequence>MAARTYQCISGDSHLEVDSKRWIHRVPEKFRDRAPRLIRTATGGDAWLIEGEIAREVPS</sequence>
<evidence type="ECO:0000313" key="1">
    <source>
        <dbReference type="EMBL" id="SVC67307.1"/>
    </source>
</evidence>
<feature type="non-terminal residue" evidence="1">
    <location>
        <position position="59"/>
    </location>
</feature>
<dbReference type="AlphaFoldDB" id="A0A382P3F0"/>
<dbReference type="Gene3D" id="3.20.20.140">
    <property type="entry name" value="Metal-dependent hydrolases"/>
    <property type="match status" value="1"/>
</dbReference>
<organism evidence="1">
    <name type="scientific">marine metagenome</name>
    <dbReference type="NCBI Taxonomy" id="408172"/>
    <lineage>
        <taxon>unclassified sequences</taxon>
        <taxon>metagenomes</taxon>
        <taxon>ecological metagenomes</taxon>
    </lineage>
</organism>
<evidence type="ECO:0008006" key="2">
    <source>
        <dbReference type="Google" id="ProtNLM"/>
    </source>
</evidence>
<reference evidence="1" key="1">
    <citation type="submission" date="2018-05" db="EMBL/GenBank/DDBJ databases">
        <authorList>
            <person name="Lanie J.A."/>
            <person name="Ng W.-L."/>
            <person name="Kazmierczak K.M."/>
            <person name="Andrzejewski T.M."/>
            <person name="Davidsen T.M."/>
            <person name="Wayne K.J."/>
            <person name="Tettelin H."/>
            <person name="Glass J.I."/>
            <person name="Rusch D."/>
            <person name="Podicherti R."/>
            <person name="Tsui H.-C.T."/>
            <person name="Winkler M.E."/>
        </authorList>
    </citation>
    <scope>NUCLEOTIDE SEQUENCE</scope>
</reference>
<name>A0A382P3F0_9ZZZZ</name>
<accession>A0A382P3F0</accession>
<protein>
    <recommendedName>
        <fullName evidence="2">Amidohydrolase</fullName>
    </recommendedName>
</protein>
<dbReference type="EMBL" id="UINC01104280">
    <property type="protein sequence ID" value="SVC67307.1"/>
    <property type="molecule type" value="Genomic_DNA"/>
</dbReference>